<dbReference type="AlphaFoldDB" id="A0A6A6R1D6"/>
<accession>A0A6A6R1D6</accession>
<proteinExistence type="predicted"/>
<dbReference type="OrthoDB" id="10481193at2759"/>
<evidence type="ECO:0000313" key="2">
    <source>
        <dbReference type="Proteomes" id="UP000799750"/>
    </source>
</evidence>
<reference evidence="1" key="1">
    <citation type="journal article" date="2020" name="Stud. Mycol.">
        <title>101 Dothideomycetes genomes: a test case for predicting lifestyles and emergence of pathogens.</title>
        <authorList>
            <person name="Haridas S."/>
            <person name="Albert R."/>
            <person name="Binder M."/>
            <person name="Bloem J."/>
            <person name="Labutti K."/>
            <person name="Salamov A."/>
            <person name="Andreopoulos B."/>
            <person name="Baker S."/>
            <person name="Barry K."/>
            <person name="Bills G."/>
            <person name="Bluhm B."/>
            <person name="Cannon C."/>
            <person name="Castanera R."/>
            <person name="Culley D."/>
            <person name="Daum C."/>
            <person name="Ezra D."/>
            <person name="Gonzalez J."/>
            <person name="Henrissat B."/>
            <person name="Kuo A."/>
            <person name="Liang C."/>
            <person name="Lipzen A."/>
            <person name="Lutzoni F."/>
            <person name="Magnuson J."/>
            <person name="Mondo S."/>
            <person name="Nolan M."/>
            <person name="Ohm R."/>
            <person name="Pangilinan J."/>
            <person name="Park H.-J."/>
            <person name="Ramirez L."/>
            <person name="Alfaro M."/>
            <person name="Sun H."/>
            <person name="Tritt A."/>
            <person name="Yoshinaga Y."/>
            <person name="Zwiers L.-H."/>
            <person name="Turgeon B."/>
            <person name="Goodwin S."/>
            <person name="Spatafora J."/>
            <person name="Crous P."/>
            <person name="Grigoriev I."/>
        </authorList>
    </citation>
    <scope>NUCLEOTIDE SEQUENCE</scope>
    <source>
        <strain evidence="1">CBS 269.34</strain>
    </source>
</reference>
<name>A0A6A6R1D6_9PEZI</name>
<dbReference type="Proteomes" id="UP000799750">
    <property type="component" value="Unassembled WGS sequence"/>
</dbReference>
<gene>
    <name evidence="1" type="ORF">BU16DRAFT_558382</name>
</gene>
<protein>
    <submittedName>
        <fullName evidence="1">Uncharacterized protein</fullName>
    </submittedName>
</protein>
<sequence length="150" mass="16763">MAGQNHLKQTELSSTATILIEAFGQWVNTTTEWRKIQDGLYLCADPKLEDQLNILRMERIIPHNALSIRVLRLTSSGKGAPIFTKTGSVSCILPLRGPDPTVSGQVVPIGYAITFEGPVMLYPPMDVLTHTFQNEEEWIEQREALNEADK</sequence>
<keyword evidence="2" id="KW-1185">Reference proteome</keyword>
<evidence type="ECO:0000313" key="1">
    <source>
        <dbReference type="EMBL" id="KAF2498316.1"/>
    </source>
</evidence>
<dbReference type="EMBL" id="MU004185">
    <property type="protein sequence ID" value="KAF2498316.1"/>
    <property type="molecule type" value="Genomic_DNA"/>
</dbReference>
<organism evidence="1 2">
    <name type="scientific">Lophium mytilinum</name>
    <dbReference type="NCBI Taxonomy" id="390894"/>
    <lineage>
        <taxon>Eukaryota</taxon>
        <taxon>Fungi</taxon>
        <taxon>Dikarya</taxon>
        <taxon>Ascomycota</taxon>
        <taxon>Pezizomycotina</taxon>
        <taxon>Dothideomycetes</taxon>
        <taxon>Pleosporomycetidae</taxon>
        <taxon>Mytilinidiales</taxon>
        <taxon>Mytilinidiaceae</taxon>
        <taxon>Lophium</taxon>
    </lineage>
</organism>